<dbReference type="InterPro" id="IPR000073">
    <property type="entry name" value="AB_hydrolase_1"/>
</dbReference>
<feature type="region of interest" description="Disordered" evidence="4">
    <location>
        <begin position="92"/>
        <end position="127"/>
    </location>
</feature>
<evidence type="ECO:0000313" key="7">
    <source>
        <dbReference type="EMBL" id="TCI12595.1"/>
    </source>
</evidence>
<reference evidence="7 8" key="1">
    <citation type="submission" date="2019-02" db="EMBL/GenBank/DDBJ databases">
        <title>Dyella amyloliquefaciens sp. nov., isolated from forest soil.</title>
        <authorList>
            <person name="Gao Z.-H."/>
            <person name="Qiu L.-H."/>
        </authorList>
    </citation>
    <scope>NUCLEOTIDE SEQUENCE [LARGE SCALE GENOMIC DNA]</scope>
    <source>
        <strain evidence="7 8">KACC 12747</strain>
    </source>
</reference>
<dbReference type="Gene3D" id="3.40.50.1820">
    <property type="entry name" value="alpha/beta hydrolase"/>
    <property type="match status" value="1"/>
</dbReference>
<dbReference type="InterPro" id="IPR051601">
    <property type="entry name" value="Serine_prot/Carboxylest_S33"/>
</dbReference>
<dbReference type="InterPro" id="IPR013595">
    <property type="entry name" value="Pept_S33_TAP-like_C"/>
</dbReference>
<comment type="caution">
    <text evidence="7">The sequence shown here is derived from an EMBL/GenBank/DDBJ whole genome shotgun (WGS) entry which is preliminary data.</text>
</comment>
<evidence type="ECO:0000256" key="4">
    <source>
        <dbReference type="SAM" id="MobiDB-lite"/>
    </source>
</evidence>
<dbReference type="Pfam" id="PF00561">
    <property type="entry name" value="Abhydrolase_1"/>
    <property type="match status" value="1"/>
</dbReference>
<dbReference type="PANTHER" id="PTHR43248">
    <property type="entry name" value="2-SUCCINYL-6-HYDROXY-2,4-CYCLOHEXADIENE-1-CARBOXYLATE SYNTHASE"/>
    <property type="match status" value="1"/>
</dbReference>
<dbReference type="SUPFAM" id="SSF53474">
    <property type="entry name" value="alpha/beta-Hydrolases"/>
    <property type="match status" value="1"/>
</dbReference>
<proteinExistence type="inferred from homology"/>
<dbReference type="Pfam" id="PF08386">
    <property type="entry name" value="Abhydrolase_4"/>
    <property type="match status" value="1"/>
</dbReference>
<accession>A0A4R0YTA2</accession>
<comment type="similarity">
    <text evidence="1">Belongs to the peptidase S33 family.</text>
</comment>
<dbReference type="GO" id="GO:0016787">
    <property type="term" value="F:hydrolase activity"/>
    <property type="evidence" value="ECO:0007669"/>
    <property type="project" value="UniProtKB-KW"/>
</dbReference>
<keyword evidence="3 7" id="KW-0378">Hydrolase</keyword>
<evidence type="ECO:0000259" key="5">
    <source>
        <dbReference type="Pfam" id="PF00561"/>
    </source>
</evidence>
<evidence type="ECO:0000256" key="3">
    <source>
        <dbReference type="ARBA" id="ARBA00022801"/>
    </source>
</evidence>
<protein>
    <submittedName>
        <fullName evidence="7">Alpha/beta fold hydrolase</fullName>
    </submittedName>
</protein>
<evidence type="ECO:0000256" key="1">
    <source>
        <dbReference type="ARBA" id="ARBA00010088"/>
    </source>
</evidence>
<dbReference type="PANTHER" id="PTHR43248:SF29">
    <property type="entry name" value="TRIPEPTIDYL AMINOPEPTIDASE"/>
    <property type="match status" value="1"/>
</dbReference>
<evidence type="ECO:0000313" key="8">
    <source>
        <dbReference type="Proteomes" id="UP000291822"/>
    </source>
</evidence>
<name>A0A4R0YTA2_9GAMM</name>
<gene>
    <name evidence="7" type="ORF">EZM97_04390</name>
</gene>
<dbReference type="Proteomes" id="UP000291822">
    <property type="component" value="Unassembled WGS sequence"/>
</dbReference>
<dbReference type="EMBL" id="SJTG01000001">
    <property type="protein sequence ID" value="TCI12595.1"/>
    <property type="molecule type" value="Genomic_DNA"/>
</dbReference>
<feature type="domain" description="AB hydrolase-1" evidence="5">
    <location>
        <begin position="192"/>
        <end position="361"/>
    </location>
</feature>
<evidence type="ECO:0000256" key="2">
    <source>
        <dbReference type="ARBA" id="ARBA00022729"/>
    </source>
</evidence>
<keyword evidence="2" id="KW-0732">Signal</keyword>
<dbReference type="InterPro" id="IPR029058">
    <property type="entry name" value="AB_hydrolase_fold"/>
</dbReference>
<dbReference type="AlphaFoldDB" id="A0A4R0YTA2"/>
<organism evidence="7 8">
    <name type="scientific">Dyella soli</name>
    <dbReference type="NCBI Taxonomy" id="522319"/>
    <lineage>
        <taxon>Bacteria</taxon>
        <taxon>Pseudomonadati</taxon>
        <taxon>Pseudomonadota</taxon>
        <taxon>Gammaproteobacteria</taxon>
        <taxon>Lysobacterales</taxon>
        <taxon>Rhodanobacteraceae</taxon>
        <taxon>Dyella</taxon>
    </lineage>
</organism>
<evidence type="ECO:0000259" key="6">
    <source>
        <dbReference type="Pfam" id="PF08386"/>
    </source>
</evidence>
<sequence>MPSIAPVATSYPHAMPLSTSARVPIATARNEGDTGPFWLNRRALVDEADAEVQRALRAVHFDSRKSVAPHGTFAAEAFGAIRSWLMPDSESTSNAISRGRGVDPASEARARKTRSADVLPMGPGESPSPRVAWVNCTDPVMAYFDDTPRLKHLVQCSLLTVPLDHGNREDTRTLTLPLVRIRALGSGQAPRPPLFFNPGGPGGMPLEGMAQLRDMWEKNFWSLAQSLPSAYDLVSVHPRGLPGLGLTGDVGLKCRSDVVVEAHNDVMDDQSADNLRRAERATQRIAEACESQPLTPYVTTAQMVGDLEVARRALGYHPLNAVGISYGTRLFASYVATYPHSVGRVLLDSNMNLLADFDANILAMAPERQLQFETMICHLAASDEQKYHLGSTIQDVAGVFTRLAPAVRSVVRPLLFEGPEALMIGRFIDRTIKQFPSIDEPDLKRMVNRHVPHHPELQENLRHLGHAMVEAYFDPLVDDVVRMEAAQSVYVAVRCGTTPSIHDLGYWRQQLDHQVTHYPTASANTLFSPCNFWSGRTDNPPDFVSALSNRSNVMYLQGEYDPSTPFSNVVAMNERIPGMDLVVLEGGPMHGVLGEGSLCVDNYAASFLLHGRQANPGGGMTICHPDAPSGARSRRDVAANVVPPRARGLVDAARRAEYESARRRFSNALRRSALA</sequence>
<keyword evidence="8" id="KW-1185">Reference proteome</keyword>
<feature type="domain" description="Peptidase S33 tripeptidyl aminopeptidase-like C-terminal" evidence="6">
    <location>
        <begin position="526"/>
        <end position="614"/>
    </location>
</feature>